<name>A0A5B8UL11_9BACT</name>
<dbReference type="EMBL" id="CP042433">
    <property type="protein sequence ID" value="QEC56705.1"/>
    <property type="molecule type" value="Genomic_DNA"/>
</dbReference>
<feature type="transmembrane region" description="Helical" evidence="1">
    <location>
        <begin position="6"/>
        <end position="25"/>
    </location>
</feature>
<keyword evidence="1" id="KW-1133">Transmembrane helix</keyword>
<evidence type="ECO:0000313" key="2">
    <source>
        <dbReference type="EMBL" id="QEC56705.1"/>
    </source>
</evidence>
<proteinExistence type="predicted"/>
<reference evidence="2 3" key="1">
    <citation type="journal article" date="2015" name="Int. J. Syst. Evol. Microbiol.">
        <title>Flavisolibacter ginsenosidimutans sp. nov., with ginsenoside-converting activity isolated from soil used for cultivating ginseng.</title>
        <authorList>
            <person name="Zhao Y."/>
            <person name="Liu Q."/>
            <person name="Kang M.S."/>
            <person name="Jin F."/>
            <person name="Yu H."/>
            <person name="Im W.T."/>
        </authorList>
    </citation>
    <scope>NUCLEOTIDE SEQUENCE [LARGE SCALE GENOMIC DNA]</scope>
    <source>
        <strain evidence="2 3">Gsoil 636</strain>
    </source>
</reference>
<evidence type="ECO:0000256" key="1">
    <source>
        <dbReference type="SAM" id="Phobius"/>
    </source>
</evidence>
<organism evidence="2 3">
    <name type="scientific">Flavisolibacter ginsenosidimutans</name>
    <dbReference type="NCBI Taxonomy" id="661481"/>
    <lineage>
        <taxon>Bacteria</taxon>
        <taxon>Pseudomonadati</taxon>
        <taxon>Bacteroidota</taxon>
        <taxon>Chitinophagia</taxon>
        <taxon>Chitinophagales</taxon>
        <taxon>Chitinophagaceae</taxon>
        <taxon>Flavisolibacter</taxon>
    </lineage>
</organism>
<gene>
    <name evidence="2" type="ORF">FSB75_12620</name>
</gene>
<protein>
    <submittedName>
        <fullName evidence="2">Uncharacterized protein</fullName>
    </submittedName>
</protein>
<keyword evidence="3" id="KW-1185">Reference proteome</keyword>
<dbReference type="KEGG" id="fgg:FSB75_12620"/>
<dbReference type="RefSeq" id="WP_146787974.1">
    <property type="nucleotide sequence ID" value="NZ_BAABIO010000003.1"/>
</dbReference>
<sequence length="173" mass="20303">MPITPLYFIQGAITIILSAIVAYLVSRSQKKLDYVYDFRKYILDKRKKIYDQIEVTISHLNTFRFDTLEGNHCHVFMLSADAAGDLERELVDLLRHSYWMSNEMAMLLSKVNLTFVQINSRQQHGDRPIDSWGKEFFQDFYKLGEELKGVYFFDVMHLNNLSLFKKSKSTKIG</sequence>
<keyword evidence="1" id="KW-0812">Transmembrane</keyword>
<keyword evidence="1" id="KW-0472">Membrane</keyword>
<dbReference type="Proteomes" id="UP000321204">
    <property type="component" value="Chromosome"/>
</dbReference>
<accession>A0A5B8UL11</accession>
<evidence type="ECO:0000313" key="3">
    <source>
        <dbReference type="Proteomes" id="UP000321204"/>
    </source>
</evidence>
<dbReference type="AlphaFoldDB" id="A0A5B8UL11"/>